<keyword evidence="2" id="KW-1133">Transmembrane helix</keyword>
<protein>
    <recommendedName>
        <fullName evidence="5">Phosphatidylinositol N-acetylglucosaminyltransferase</fullName>
    </recommendedName>
</protein>
<proteinExistence type="predicted"/>
<dbReference type="GeneID" id="77811681"/>
<evidence type="ECO:0000256" key="2">
    <source>
        <dbReference type="SAM" id="Phobius"/>
    </source>
</evidence>
<feature type="region of interest" description="Disordered" evidence="1">
    <location>
        <begin position="1"/>
        <end position="20"/>
    </location>
</feature>
<organism evidence="3 4">
    <name type="scientific">Puccinia triticina</name>
    <dbReference type="NCBI Taxonomy" id="208348"/>
    <lineage>
        <taxon>Eukaryota</taxon>
        <taxon>Fungi</taxon>
        <taxon>Dikarya</taxon>
        <taxon>Basidiomycota</taxon>
        <taxon>Pucciniomycotina</taxon>
        <taxon>Pucciniomycetes</taxon>
        <taxon>Pucciniales</taxon>
        <taxon>Pucciniaceae</taxon>
        <taxon>Puccinia</taxon>
    </lineage>
</organism>
<evidence type="ECO:0008006" key="5">
    <source>
        <dbReference type="Google" id="ProtNLM"/>
    </source>
</evidence>
<accession>A0ABY7CR75</accession>
<dbReference type="EMBL" id="CP110427">
    <property type="protein sequence ID" value="WAQ86477.1"/>
    <property type="molecule type" value="Genomic_DNA"/>
</dbReference>
<reference evidence="3" key="1">
    <citation type="submission" date="2022-10" db="EMBL/GenBank/DDBJ databases">
        <title>Puccinia triticina Genome sequencing and assembly.</title>
        <authorList>
            <person name="Li C."/>
        </authorList>
    </citation>
    <scope>NUCLEOTIDE SEQUENCE</scope>
    <source>
        <strain evidence="3">Pt15</strain>
    </source>
</reference>
<keyword evidence="2" id="KW-0472">Membrane</keyword>
<evidence type="ECO:0000256" key="1">
    <source>
        <dbReference type="SAM" id="MobiDB-lite"/>
    </source>
</evidence>
<evidence type="ECO:0000313" key="3">
    <source>
        <dbReference type="EMBL" id="WAQ86477.1"/>
    </source>
</evidence>
<feature type="transmembrane region" description="Helical" evidence="2">
    <location>
        <begin position="378"/>
        <end position="398"/>
    </location>
</feature>
<feature type="compositionally biased region" description="Polar residues" evidence="1">
    <location>
        <begin position="1"/>
        <end position="17"/>
    </location>
</feature>
<feature type="transmembrane region" description="Helical" evidence="2">
    <location>
        <begin position="485"/>
        <end position="510"/>
    </location>
</feature>
<evidence type="ECO:0000313" key="4">
    <source>
        <dbReference type="Proteomes" id="UP001164743"/>
    </source>
</evidence>
<dbReference type="InterPro" id="IPR007720">
    <property type="entry name" value="PigQ/GPI1"/>
</dbReference>
<dbReference type="Proteomes" id="UP001164743">
    <property type="component" value="Chromosome 7A"/>
</dbReference>
<name>A0ABY7CR75_9BASI</name>
<feature type="region of interest" description="Disordered" evidence="1">
    <location>
        <begin position="76"/>
        <end position="97"/>
    </location>
</feature>
<dbReference type="PANTHER" id="PTHR21329">
    <property type="entry name" value="PHOSPHATIDYLINOSITOL N-ACETYLGLUCOSAMINYLTRANSFERASE SUBUNIT Q-RELATED"/>
    <property type="match status" value="1"/>
</dbReference>
<dbReference type="Pfam" id="PF05024">
    <property type="entry name" value="Gpi1"/>
    <property type="match status" value="1"/>
</dbReference>
<feature type="transmembrane region" description="Helical" evidence="2">
    <location>
        <begin position="454"/>
        <end position="479"/>
    </location>
</feature>
<gene>
    <name evidence="3" type="ORF">PtA15_7A203</name>
</gene>
<feature type="compositionally biased region" description="Low complexity" evidence="1">
    <location>
        <begin position="79"/>
        <end position="91"/>
    </location>
</feature>
<sequence length="590" mass="67382">MSEQNQSTKRQPSTSTLHLFWPNDHPLDSTGYLIGWKIESVYCVATLVENWPVTSSNQPIRQLDGMHESSKARLLGQLNPEGNSSGSPSPSHGHEGWMTITYHRGTLQIKGLKDEEETILVIYERPSMRRHHFLSLRPLLKPSLVSSQFASSSKPSGNEPLAQKIKLLDQLYPHRAMPGPECGHPREMSKVIQFVNSSEEIHNRIHHYSTPKTVDRKNATPKPDGPPCSHPLPYHLDSILALSTFLQQFNVRLAEISSWPSRYRKINREEDADLSGRRAEYVMLFNTLWLIANDIIFGQTSGAILMENSEPLADWLEYHLQTYTVTLVKRALHWTNSYPVGLKLNDQLGQAFCLCSNMAVDFWHIYVLKHAYLILPRMIWIVGFVSLFGNTFTLAIASDFLTIATFHLWIIYRLFTFIFDCQLRFLSVLFNIFRGRKYSVLRKRNEPATYQLDQLILGTILFTLAIFLFPTILAFYILASTTRVFIVWIHGIIGTGLSLLNHFPLFVLMLRIKDPARLPSGVCFIPLHDDGAAKFKLQNVPVGLPWIFSDYISLWVNLTSHYSPRLLLYHLCSGQPIAPLANRAAAYKRP</sequence>
<keyword evidence="4" id="KW-1185">Reference proteome</keyword>
<feature type="transmembrane region" description="Helical" evidence="2">
    <location>
        <begin position="410"/>
        <end position="433"/>
    </location>
</feature>
<dbReference type="PANTHER" id="PTHR21329:SF3">
    <property type="entry name" value="PHOSPHATIDYLINOSITOL N-ACETYLGLUCOSAMINYLTRANSFERASE SUBUNIT Q"/>
    <property type="match status" value="1"/>
</dbReference>
<dbReference type="RefSeq" id="XP_053022032.1">
    <property type="nucleotide sequence ID" value="XM_053170786.1"/>
</dbReference>
<keyword evidence="2" id="KW-0812">Transmembrane</keyword>